<dbReference type="Proteomes" id="UP001499974">
    <property type="component" value="Unassembled WGS sequence"/>
</dbReference>
<keyword evidence="11" id="KW-0407">Ion channel</keyword>
<keyword evidence="15" id="KW-1185">Reference proteome</keyword>
<evidence type="ECO:0000256" key="8">
    <source>
        <dbReference type="ARBA" id="ARBA00022989"/>
    </source>
</evidence>
<evidence type="ECO:0000256" key="9">
    <source>
        <dbReference type="ARBA" id="ARBA00023065"/>
    </source>
</evidence>
<keyword evidence="5 13" id="KW-0812">Transmembrane</keyword>
<organism evidence="14 15">
    <name type="scientific">Nocardioides conyzicola</name>
    <dbReference type="NCBI Taxonomy" id="1651781"/>
    <lineage>
        <taxon>Bacteria</taxon>
        <taxon>Bacillati</taxon>
        <taxon>Actinomycetota</taxon>
        <taxon>Actinomycetes</taxon>
        <taxon>Propionibacteriales</taxon>
        <taxon>Nocardioidaceae</taxon>
        <taxon>Nocardioides</taxon>
    </lineage>
</organism>
<dbReference type="Pfam" id="PF06736">
    <property type="entry name" value="TMEM175"/>
    <property type="match status" value="1"/>
</dbReference>
<keyword evidence="8 13" id="KW-1133">Transmembrane helix</keyword>
<proteinExistence type="inferred from homology"/>
<keyword evidence="9" id="KW-0406">Ion transport</keyword>
<keyword evidence="4" id="KW-0633">Potassium transport</keyword>
<evidence type="ECO:0000256" key="4">
    <source>
        <dbReference type="ARBA" id="ARBA00022538"/>
    </source>
</evidence>
<comment type="subcellular location">
    <subcellularLocation>
        <location evidence="1">Membrane</location>
        <topology evidence="1">Multi-pass membrane protein</topology>
    </subcellularLocation>
</comment>
<evidence type="ECO:0000313" key="15">
    <source>
        <dbReference type="Proteomes" id="UP001499974"/>
    </source>
</evidence>
<feature type="transmembrane region" description="Helical" evidence="13">
    <location>
        <begin position="91"/>
        <end position="109"/>
    </location>
</feature>
<evidence type="ECO:0000256" key="10">
    <source>
        <dbReference type="ARBA" id="ARBA00023136"/>
    </source>
</evidence>
<gene>
    <name evidence="14" type="ORF">GCM10023349_06930</name>
</gene>
<feature type="transmembrane region" description="Helical" evidence="13">
    <location>
        <begin position="12"/>
        <end position="33"/>
    </location>
</feature>
<evidence type="ECO:0000256" key="11">
    <source>
        <dbReference type="ARBA" id="ARBA00023303"/>
    </source>
</evidence>
<evidence type="ECO:0000256" key="13">
    <source>
        <dbReference type="SAM" id="Phobius"/>
    </source>
</evidence>
<dbReference type="InterPro" id="IPR010617">
    <property type="entry name" value="TMEM175-like"/>
</dbReference>
<evidence type="ECO:0000256" key="3">
    <source>
        <dbReference type="ARBA" id="ARBA00022448"/>
    </source>
</evidence>
<keyword evidence="10 13" id="KW-0472">Membrane</keyword>
<protein>
    <submittedName>
        <fullName evidence="14">TMEM175 family protein</fullName>
    </submittedName>
</protein>
<evidence type="ECO:0000256" key="2">
    <source>
        <dbReference type="ARBA" id="ARBA00006920"/>
    </source>
</evidence>
<dbReference type="EMBL" id="BAABKM010000002">
    <property type="protein sequence ID" value="GAA4694462.1"/>
    <property type="molecule type" value="Genomic_DNA"/>
</dbReference>
<sequence>MPDNDRERDLDRFLTFIDAIVAIAITLLVLPLVELTADLGEFDTVGDLLDEHQTQIWAFLLSFVVIARLWFVQHRSVRHVLRYHGRIAQLLMLWVLTIVFLPFPTALVAAEGSSAVTKLLYIGSMVVSTAVLTLLEALLVRHPELTDGHDDADPVDGVTNVLLLLAALGISIAVPATSYLPLLLLLAAGRVADGWRRLRGRGPRRTRVGE</sequence>
<accession>A0ABP8WTL7</accession>
<evidence type="ECO:0000256" key="1">
    <source>
        <dbReference type="ARBA" id="ARBA00004141"/>
    </source>
</evidence>
<dbReference type="RefSeq" id="WP_345519301.1">
    <property type="nucleotide sequence ID" value="NZ_BAABKM010000002.1"/>
</dbReference>
<reference evidence="15" key="1">
    <citation type="journal article" date="2019" name="Int. J. Syst. Evol. Microbiol.">
        <title>The Global Catalogue of Microorganisms (GCM) 10K type strain sequencing project: providing services to taxonomists for standard genome sequencing and annotation.</title>
        <authorList>
            <consortium name="The Broad Institute Genomics Platform"/>
            <consortium name="The Broad Institute Genome Sequencing Center for Infectious Disease"/>
            <person name="Wu L."/>
            <person name="Ma J."/>
        </authorList>
    </citation>
    <scope>NUCLEOTIDE SEQUENCE [LARGE SCALE GENOMIC DNA]</scope>
    <source>
        <strain evidence="15">JCM 18531</strain>
    </source>
</reference>
<evidence type="ECO:0000256" key="5">
    <source>
        <dbReference type="ARBA" id="ARBA00022692"/>
    </source>
</evidence>
<keyword evidence="3" id="KW-0813">Transport</keyword>
<keyword evidence="7" id="KW-0630">Potassium</keyword>
<evidence type="ECO:0000256" key="7">
    <source>
        <dbReference type="ARBA" id="ARBA00022958"/>
    </source>
</evidence>
<feature type="transmembrane region" description="Helical" evidence="13">
    <location>
        <begin position="53"/>
        <end position="71"/>
    </location>
</feature>
<evidence type="ECO:0000256" key="12">
    <source>
        <dbReference type="ARBA" id="ARBA00034430"/>
    </source>
</evidence>
<keyword evidence="6" id="KW-0631">Potassium channel</keyword>
<evidence type="ECO:0000256" key="6">
    <source>
        <dbReference type="ARBA" id="ARBA00022826"/>
    </source>
</evidence>
<comment type="similarity">
    <text evidence="2">Belongs to the TMEM175 family.</text>
</comment>
<name>A0ABP8WTL7_9ACTN</name>
<comment type="caution">
    <text evidence="14">The sequence shown here is derived from an EMBL/GenBank/DDBJ whole genome shotgun (WGS) entry which is preliminary data.</text>
</comment>
<feature type="transmembrane region" description="Helical" evidence="13">
    <location>
        <begin position="161"/>
        <end position="188"/>
    </location>
</feature>
<comment type="catalytic activity">
    <reaction evidence="12">
        <text>K(+)(in) = K(+)(out)</text>
        <dbReference type="Rhea" id="RHEA:29463"/>
        <dbReference type="ChEBI" id="CHEBI:29103"/>
    </reaction>
</comment>
<feature type="transmembrane region" description="Helical" evidence="13">
    <location>
        <begin position="121"/>
        <end position="140"/>
    </location>
</feature>
<evidence type="ECO:0000313" key="14">
    <source>
        <dbReference type="EMBL" id="GAA4694462.1"/>
    </source>
</evidence>